<dbReference type="InterPro" id="IPR002686">
    <property type="entry name" value="Transposase_17"/>
</dbReference>
<dbReference type="Gene3D" id="3.30.70.1290">
    <property type="entry name" value="Transposase IS200-like"/>
    <property type="match status" value="1"/>
</dbReference>
<reference evidence="2 3" key="1">
    <citation type="journal article" date="2016" name="Nat. Commun.">
        <title>Thousands of microbial genomes shed light on interconnected biogeochemical processes in an aquifer system.</title>
        <authorList>
            <person name="Anantharaman K."/>
            <person name="Brown C.T."/>
            <person name="Hug L.A."/>
            <person name="Sharon I."/>
            <person name="Castelle C.J."/>
            <person name="Probst A.J."/>
            <person name="Thomas B.C."/>
            <person name="Singh A."/>
            <person name="Wilkins M.J."/>
            <person name="Karaoz U."/>
            <person name="Brodie E.L."/>
            <person name="Williams K.H."/>
            <person name="Hubbard S.S."/>
            <person name="Banfield J.F."/>
        </authorList>
    </citation>
    <scope>NUCLEOTIDE SEQUENCE [LARGE SCALE GENOMIC DNA]</scope>
</reference>
<organism evidence="2 3">
    <name type="scientific">Candidatus Nomurabacteria bacterium RIFCSPHIGHO2_02_FULL_41_18</name>
    <dbReference type="NCBI Taxonomy" id="1801754"/>
    <lineage>
        <taxon>Bacteria</taxon>
        <taxon>Candidatus Nomuraibacteriota</taxon>
    </lineage>
</organism>
<dbReference type="PANTHER" id="PTHR34322">
    <property type="entry name" value="TRANSPOSASE, Y1_TNP DOMAIN-CONTAINING"/>
    <property type="match status" value="1"/>
</dbReference>
<dbReference type="AlphaFoldDB" id="A0A1F6W7M2"/>
<dbReference type="STRING" id="1801754.A3D42_00325"/>
<sequence length="231" mass="27927">MSIRKIPFVQREFYHIFSRGNSKQDIFLDDKDRERFTQLLYLCNSTKNVNYRENIVRTNIIAWEFDRGETIIAIGAWVLMSNHFHLYVTPKKLPKQGFGNFENSLTAFMHKLLTSYSKYFNKKYNRTGSLFESKFKSVHIKSDPQAKYNFSYIHLNPIKLIDRKWRENGIKDFKKAKKFLKDYKWSSYLDYKGVIRPENKILDRKNFLDYFQNIKDFDSEILEWLKFGEEE</sequence>
<dbReference type="SMART" id="SM01321">
    <property type="entry name" value="Y1_Tnp"/>
    <property type="match status" value="1"/>
</dbReference>
<gene>
    <name evidence="2" type="ORF">A3D42_00325</name>
</gene>
<proteinExistence type="predicted"/>
<accession>A0A1F6W7M2</accession>
<evidence type="ECO:0000313" key="3">
    <source>
        <dbReference type="Proteomes" id="UP000177777"/>
    </source>
</evidence>
<comment type="caution">
    <text evidence="2">The sequence shown here is derived from an EMBL/GenBank/DDBJ whole genome shotgun (WGS) entry which is preliminary data.</text>
</comment>
<name>A0A1F6W7M2_9BACT</name>
<evidence type="ECO:0000313" key="2">
    <source>
        <dbReference type="EMBL" id="OGI77947.1"/>
    </source>
</evidence>
<dbReference type="GO" id="GO:0003677">
    <property type="term" value="F:DNA binding"/>
    <property type="evidence" value="ECO:0007669"/>
    <property type="project" value="InterPro"/>
</dbReference>
<feature type="domain" description="Transposase IS200-like" evidence="1">
    <location>
        <begin position="9"/>
        <end position="156"/>
    </location>
</feature>
<dbReference type="EMBL" id="MFUE01000006">
    <property type="protein sequence ID" value="OGI77947.1"/>
    <property type="molecule type" value="Genomic_DNA"/>
</dbReference>
<dbReference type="GO" id="GO:0006313">
    <property type="term" value="P:DNA transposition"/>
    <property type="evidence" value="ECO:0007669"/>
    <property type="project" value="InterPro"/>
</dbReference>
<evidence type="ECO:0000259" key="1">
    <source>
        <dbReference type="SMART" id="SM01321"/>
    </source>
</evidence>
<dbReference type="InterPro" id="IPR036515">
    <property type="entry name" value="Transposase_17_sf"/>
</dbReference>
<protein>
    <recommendedName>
        <fullName evidence="1">Transposase IS200-like domain-containing protein</fullName>
    </recommendedName>
</protein>
<dbReference type="PANTHER" id="PTHR34322:SF2">
    <property type="entry name" value="TRANSPOSASE IS200-LIKE DOMAIN-CONTAINING PROTEIN"/>
    <property type="match status" value="1"/>
</dbReference>
<dbReference type="SUPFAM" id="SSF143422">
    <property type="entry name" value="Transposase IS200-like"/>
    <property type="match status" value="1"/>
</dbReference>
<dbReference type="GO" id="GO:0004803">
    <property type="term" value="F:transposase activity"/>
    <property type="evidence" value="ECO:0007669"/>
    <property type="project" value="InterPro"/>
</dbReference>
<dbReference type="Proteomes" id="UP000177777">
    <property type="component" value="Unassembled WGS sequence"/>
</dbReference>